<dbReference type="eggNOG" id="KOG3916">
    <property type="taxonomic scope" value="Eukaryota"/>
</dbReference>
<dbReference type="CDD" id="cd00899">
    <property type="entry name" value="b4GalT"/>
    <property type="match status" value="1"/>
</dbReference>
<feature type="compositionally biased region" description="Polar residues" evidence="11">
    <location>
        <begin position="261"/>
        <end position="274"/>
    </location>
</feature>
<dbReference type="HOGENOM" id="CLU_472022_0_0_1"/>
<dbReference type="SUPFAM" id="SSF53448">
    <property type="entry name" value="Nucleotide-diphospho-sugar transferases"/>
    <property type="match status" value="1"/>
</dbReference>
<dbReference type="Pfam" id="PF13733">
    <property type="entry name" value="Glyco_transf_7N"/>
    <property type="match status" value="1"/>
</dbReference>
<feature type="region of interest" description="Disordered" evidence="11">
    <location>
        <begin position="248"/>
        <end position="274"/>
    </location>
</feature>
<feature type="transmembrane region" description="Helical" evidence="12">
    <location>
        <begin position="12"/>
        <end position="32"/>
    </location>
</feature>
<dbReference type="EMBL" id="CAEY01001102">
    <property type="status" value="NOT_ANNOTATED_CDS"/>
    <property type="molecule type" value="Genomic_DNA"/>
</dbReference>
<keyword evidence="4" id="KW-0328">Glycosyltransferase</keyword>
<feature type="domain" description="Galactosyltransferase N-terminal" evidence="14">
    <location>
        <begin position="295"/>
        <end position="430"/>
    </location>
</feature>
<dbReference type="AlphaFoldDB" id="T1L4J8"/>
<dbReference type="PANTHER" id="PTHR19300:SF57">
    <property type="entry name" value="BETA-1,4-N-ACETYLGALACTOSAMINYLTRANSFERASE"/>
    <property type="match status" value="1"/>
</dbReference>
<dbReference type="Pfam" id="PF02709">
    <property type="entry name" value="Glyco_transf_7C"/>
    <property type="match status" value="1"/>
</dbReference>
<organism evidence="15 16">
    <name type="scientific">Tetranychus urticae</name>
    <name type="common">Two-spotted spider mite</name>
    <dbReference type="NCBI Taxonomy" id="32264"/>
    <lineage>
        <taxon>Eukaryota</taxon>
        <taxon>Metazoa</taxon>
        <taxon>Ecdysozoa</taxon>
        <taxon>Arthropoda</taxon>
        <taxon>Chelicerata</taxon>
        <taxon>Arachnida</taxon>
        <taxon>Acari</taxon>
        <taxon>Acariformes</taxon>
        <taxon>Trombidiformes</taxon>
        <taxon>Prostigmata</taxon>
        <taxon>Eleutherengona</taxon>
        <taxon>Raphignathae</taxon>
        <taxon>Tetranychoidea</taxon>
        <taxon>Tetranychidae</taxon>
        <taxon>Tetranychus</taxon>
    </lineage>
</organism>
<dbReference type="Gene3D" id="3.90.550.10">
    <property type="entry name" value="Spore Coat Polysaccharide Biosynthesis Protein SpsA, Chain A"/>
    <property type="match status" value="1"/>
</dbReference>
<comment type="subcellular location">
    <subcellularLocation>
        <location evidence="1">Membrane</location>
        <topology evidence="1">Single-pass type II membrane protein</topology>
    </subcellularLocation>
</comment>
<dbReference type="EnsemblMetazoa" id="tetur39g00280.1">
    <property type="protein sequence ID" value="tetur39g00280.1"/>
    <property type="gene ID" value="tetur39g00280"/>
</dbReference>
<reference evidence="16" key="1">
    <citation type="submission" date="2011-08" db="EMBL/GenBank/DDBJ databases">
        <authorList>
            <person name="Rombauts S."/>
        </authorList>
    </citation>
    <scope>NUCLEOTIDE SEQUENCE</scope>
    <source>
        <strain evidence="16">London</strain>
    </source>
</reference>
<feature type="region of interest" description="Disordered" evidence="11">
    <location>
        <begin position="90"/>
        <end position="109"/>
    </location>
</feature>
<name>T1L4J8_TETUR</name>
<keyword evidence="8 12" id="KW-1133">Transmembrane helix</keyword>
<dbReference type="GO" id="GO:0006688">
    <property type="term" value="P:glycosphingolipid biosynthetic process"/>
    <property type="evidence" value="ECO:0007669"/>
    <property type="project" value="TreeGrafter"/>
</dbReference>
<dbReference type="Proteomes" id="UP000015104">
    <property type="component" value="Unassembled WGS sequence"/>
</dbReference>
<feature type="transmembrane region" description="Helical" evidence="12">
    <location>
        <begin position="53"/>
        <end position="76"/>
    </location>
</feature>
<keyword evidence="7" id="KW-0735">Signal-anchor</keyword>
<evidence type="ECO:0000256" key="8">
    <source>
        <dbReference type="ARBA" id="ARBA00022989"/>
    </source>
</evidence>
<dbReference type="UniPathway" id="UPA00378"/>
<keyword evidence="5" id="KW-0808">Transferase</keyword>
<evidence type="ECO:0000256" key="11">
    <source>
        <dbReference type="SAM" id="MobiDB-lite"/>
    </source>
</evidence>
<evidence type="ECO:0000256" key="7">
    <source>
        <dbReference type="ARBA" id="ARBA00022968"/>
    </source>
</evidence>
<evidence type="ECO:0000313" key="15">
    <source>
        <dbReference type="EnsemblMetazoa" id="tetur39g00280.1"/>
    </source>
</evidence>
<accession>T1L4J8</accession>
<evidence type="ECO:0000256" key="3">
    <source>
        <dbReference type="ARBA" id="ARBA00005735"/>
    </source>
</evidence>
<evidence type="ECO:0000259" key="14">
    <source>
        <dbReference type="Pfam" id="PF13733"/>
    </source>
</evidence>
<protein>
    <recommendedName>
        <fullName evidence="17">Galactosyltransferase N-terminal domain-containing protein</fullName>
    </recommendedName>
</protein>
<dbReference type="KEGG" id="tut:107370257"/>
<evidence type="ECO:0000256" key="12">
    <source>
        <dbReference type="SAM" id="Phobius"/>
    </source>
</evidence>
<keyword evidence="6 12" id="KW-0812">Transmembrane</keyword>
<evidence type="ECO:0000256" key="4">
    <source>
        <dbReference type="ARBA" id="ARBA00022676"/>
    </source>
</evidence>
<comment type="similarity">
    <text evidence="3">Belongs to the glycosyltransferase 7 family.</text>
</comment>
<reference evidence="15" key="2">
    <citation type="submission" date="2015-06" db="UniProtKB">
        <authorList>
            <consortium name="EnsemblMetazoa"/>
        </authorList>
    </citation>
    <scope>IDENTIFICATION</scope>
</reference>
<dbReference type="GO" id="GO:0016020">
    <property type="term" value="C:membrane"/>
    <property type="evidence" value="ECO:0007669"/>
    <property type="project" value="UniProtKB-SubCell"/>
</dbReference>
<dbReference type="GO" id="GO:0005975">
    <property type="term" value="P:carbohydrate metabolic process"/>
    <property type="evidence" value="ECO:0007669"/>
    <property type="project" value="InterPro"/>
</dbReference>
<dbReference type="InterPro" id="IPR027791">
    <property type="entry name" value="Galactosyl_T_C"/>
</dbReference>
<evidence type="ECO:0000256" key="6">
    <source>
        <dbReference type="ARBA" id="ARBA00022692"/>
    </source>
</evidence>
<keyword evidence="10" id="KW-0325">Glycoprotein</keyword>
<evidence type="ECO:0000313" key="16">
    <source>
        <dbReference type="Proteomes" id="UP000015104"/>
    </source>
</evidence>
<evidence type="ECO:0000259" key="13">
    <source>
        <dbReference type="Pfam" id="PF02709"/>
    </source>
</evidence>
<dbReference type="GO" id="GO:0008378">
    <property type="term" value="F:galactosyltransferase activity"/>
    <property type="evidence" value="ECO:0007669"/>
    <property type="project" value="TreeGrafter"/>
</dbReference>
<feature type="domain" description="Galactosyltransferase C-terminal" evidence="13">
    <location>
        <begin position="434"/>
        <end position="510"/>
    </location>
</feature>
<gene>
    <name evidence="15" type="primary">107370257</name>
</gene>
<evidence type="ECO:0000256" key="5">
    <source>
        <dbReference type="ARBA" id="ARBA00022679"/>
    </source>
</evidence>
<dbReference type="PANTHER" id="PTHR19300">
    <property type="entry name" value="BETA-1,4-GALACTOSYLTRANSFERASE"/>
    <property type="match status" value="1"/>
</dbReference>
<proteinExistence type="inferred from homology"/>
<evidence type="ECO:0000256" key="1">
    <source>
        <dbReference type="ARBA" id="ARBA00004606"/>
    </source>
</evidence>
<dbReference type="OrthoDB" id="10038994at2759"/>
<evidence type="ECO:0000256" key="2">
    <source>
        <dbReference type="ARBA" id="ARBA00004922"/>
    </source>
</evidence>
<dbReference type="OMA" id="VIMVRAT"/>
<dbReference type="InterPro" id="IPR003859">
    <property type="entry name" value="Galactosyl_T"/>
</dbReference>
<dbReference type="PRINTS" id="PR02050">
    <property type="entry name" value="B14GALTRFASE"/>
</dbReference>
<dbReference type="GO" id="GO:0005794">
    <property type="term" value="C:Golgi apparatus"/>
    <property type="evidence" value="ECO:0007669"/>
    <property type="project" value="TreeGrafter"/>
</dbReference>
<evidence type="ECO:0008006" key="17">
    <source>
        <dbReference type="Google" id="ProtNLM"/>
    </source>
</evidence>
<dbReference type="InterPro" id="IPR029044">
    <property type="entry name" value="Nucleotide-diphossugar_trans"/>
</dbReference>
<comment type="pathway">
    <text evidence="2">Protein modification; protein glycosylation.</text>
</comment>
<dbReference type="STRING" id="32264.T1L4J8"/>
<keyword evidence="16" id="KW-1185">Reference proteome</keyword>
<keyword evidence="9 12" id="KW-0472">Membrane</keyword>
<dbReference type="InterPro" id="IPR027995">
    <property type="entry name" value="Galactosyl_T_N"/>
</dbReference>
<evidence type="ECO:0000256" key="10">
    <source>
        <dbReference type="ARBA" id="ARBA00023180"/>
    </source>
</evidence>
<evidence type="ECO:0000256" key="9">
    <source>
        <dbReference type="ARBA" id="ARBA00023136"/>
    </source>
</evidence>
<dbReference type="GO" id="GO:0033842">
    <property type="term" value="F:N-acetyl-beta-glucosaminyl-derivative 4-beta-N-acetylgalactosaminyltransferase activity"/>
    <property type="evidence" value="ECO:0007669"/>
    <property type="project" value="TreeGrafter"/>
</dbReference>
<sequence>MVIILLHTNQYWSILIITVTMVITSSRSYHLIPIPVPPVKPLLRRTVKRFLRLLPSILLLLFVVSLIFVTLMQIAVIHTNRRLTVNKISSFSTPSSSPSSSSSNSLSSTLSPIPMSASIGSRRKVNQIQSSGNGNNVFTSSNEHYSVSDNTINENISKDKLNSSVLPSISSPSSIGLQEPKKPQLLRIEALLDKTTASRDQSNSNYFQNLVNAQRVKMIIKSIKAHRKAGLLANGLVKFNASSSTDSLQTSSPSMAFPRVPSNQLKDSLPSKSNHSMEYLDMSSPAVQGSHKLSCPLVPHQLVGRTRIDLDVSSDSWMKEESDWHSNLELGGSWEPADCYPRHRVAIIIPYRDRLQHLRILLHHLHPILQRQMLSYKVYVIEQSGNETFNKGVLMNAGVKEALKDNDYHCFIFHDVDLIPEDDRNLYSCPSEPRHMSVAVDKFNYTLPYSYLVGGVFAITKAHFVLVNGYSNLYWGWGGEDDDMAYRLKFHNLKITRPPESVGRYTMIRHSHRAESPDNVRTALLRMAKRRAVRDGLNSVRYTVVDRKETLDYSHFVIEIGSVHRWSFPSPNKLVIHF</sequence>